<accession>A0A1X7HNS2</accession>
<protein>
    <submittedName>
        <fullName evidence="1">Uncharacterized protein</fullName>
    </submittedName>
</protein>
<gene>
    <name evidence="1" type="ORF">SAMN05661091_4521</name>
</gene>
<evidence type="ECO:0000313" key="2">
    <source>
        <dbReference type="Proteomes" id="UP000192940"/>
    </source>
</evidence>
<dbReference type="AlphaFoldDB" id="A0A1X7HNS2"/>
<keyword evidence="2" id="KW-1185">Reference proteome</keyword>
<dbReference type="STRING" id="1313296.SAMN05661091_4521"/>
<reference evidence="1 2" key="1">
    <citation type="submission" date="2017-04" db="EMBL/GenBank/DDBJ databases">
        <authorList>
            <person name="Afonso C.L."/>
            <person name="Miller P.J."/>
            <person name="Scott M.A."/>
            <person name="Spackman E."/>
            <person name="Goraichik I."/>
            <person name="Dimitrov K.M."/>
            <person name="Suarez D.L."/>
            <person name="Swayne D.E."/>
        </authorList>
    </citation>
    <scope>NUCLEOTIDE SEQUENCE [LARGE SCALE GENOMIC DNA]</scope>
    <source>
        <strain evidence="1 2">N3/975</strain>
    </source>
</reference>
<dbReference type="RefSeq" id="WP_208915263.1">
    <property type="nucleotide sequence ID" value="NZ_LT840184.1"/>
</dbReference>
<evidence type="ECO:0000313" key="1">
    <source>
        <dbReference type="EMBL" id="SMF89088.1"/>
    </source>
</evidence>
<organism evidence="1 2">
    <name type="scientific">Paenibacillus uliginis N3/975</name>
    <dbReference type="NCBI Taxonomy" id="1313296"/>
    <lineage>
        <taxon>Bacteria</taxon>
        <taxon>Bacillati</taxon>
        <taxon>Bacillota</taxon>
        <taxon>Bacilli</taxon>
        <taxon>Bacillales</taxon>
        <taxon>Paenibacillaceae</taxon>
        <taxon>Paenibacillus</taxon>
    </lineage>
</organism>
<sequence length="145" mass="15721">MSKQIQAYFRTEDEAEGARMTLITYKTEKLEVGQLQEAVGRGTNILVPLVPLNAAGLGGSTTGTGSVGGVAGTAGAIVGTRDVTDLERSEDAPASEFDEWVDAADLIDADYRELKYVLSAKVNDTDYEDIVRMLRSNHAYVERFD</sequence>
<dbReference type="EMBL" id="LT840184">
    <property type="protein sequence ID" value="SMF89088.1"/>
    <property type="molecule type" value="Genomic_DNA"/>
</dbReference>
<name>A0A1X7HNS2_9BACL</name>
<dbReference type="Proteomes" id="UP000192940">
    <property type="component" value="Chromosome I"/>
</dbReference>
<proteinExistence type="predicted"/>